<dbReference type="Proteomes" id="UP000288212">
    <property type="component" value="Unassembled WGS sequence"/>
</dbReference>
<comment type="similarity">
    <text evidence="1">Belongs to the type III secretion exporter family.</text>
</comment>
<comment type="caution">
    <text evidence="2">The sequence shown here is derived from an EMBL/GenBank/DDBJ whole genome shotgun (WGS) entry which is preliminary data.</text>
</comment>
<dbReference type="EMBL" id="PIPI01000002">
    <property type="protein sequence ID" value="RUO20774.1"/>
    <property type="molecule type" value="Genomic_DNA"/>
</dbReference>
<dbReference type="Gene3D" id="3.40.1690.10">
    <property type="entry name" value="secretion proteins EscU"/>
    <property type="match status" value="1"/>
</dbReference>
<organism evidence="2 3">
    <name type="scientific">Aliidiomarina haloalkalitolerans</name>
    <dbReference type="NCBI Taxonomy" id="859059"/>
    <lineage>
        <taxon>Bacteria</taxon>
        <taxon>Pseudomonadati</taxon>
        <taxon>Pseudomonadota</taxon>
        <taxon>Gammaproteobacteria</taxon>
        <taxon>Alteromonadales</taxon>
        <taxon>Idiomarinaceae</taxon>
        <taxon>Aliidiomarina</taxon>
    </lineage>
</organism>
<proteinExistence type="inferred from homology"/>
<dbReference type="SUPFAM" id="SSF160544">
    <property type="entry name" value="EscU C-terminal domain-like"/>
    <property type="match status" value="1"/>
</dbReference>
<dbReference type="InterPro" id="IPR006135">
    <property type="entry name" value="T3SS_substrate_exporter"/>
</dbReference>
<keyword evidence="2" id="KW-0282">Flagellum</keyword>
<dbReference type="Pfam" id="PF01312">
    <property type="entry name" value="Bac_export_2"/>
    <property type="match status" value="1"/>
</dbReference>
<dbReference type="RefSeq" id="WP_126792000.1">
    <property type="nucleotide sequence ID" value="NZ_PIPI01000002.1"/>
</dbReference>
<accession>A0A432VWA3</accession>
<sequence length="95" mass="10687">MSDEKKRRSAVALRYFAGTDGDSQHSQILAQGYGDFAERIVAEAAAHDIYCHNAPELVALLMQLNPDEYLPDSLTQIIAELVLWLYDVAENHPER</sequence>
<dbReference type="InterPro" id="IPR029025">
    <property type="entry name" value="T3SS_substrate_exporter_C"/>
</dbReference>
<evidence type="ECO:0000313" key="3">
    <source>
        <dbReference type="Proteomes" id="UP000288212"/>
    </source>
</evidence>
<dbReference type="OrthoDB" id="5244399at2"/>
<evidence type="ECO:0000256" key="1">
    <source>
        <dbReference type="ARBA" id="ARBA00010690"/>
    </source>
</evidence>
<gene>
    <name evidence="2" type="ORF">CWE06_05580</name>
</gene>
<evidence type="ECO:0000313" key="2">
    <source>
        <dbReference type="EMBL" id="RUO20774.1"/>
    </source>
</evidence>
<keyword evidence="2" id="KW-0966">Cell projection</keyword>
<name>A0A432VWA3_9GAMM</name>
<keyword evidence="3" id="KW-1185">Reference proteome</keyword>
<dbReference type="AlphaFoldDB" id="A0A432VWA3"/>
<protein>
    <submittedName>
        <fullName evidence="2">Flagellar protein FhlB</fullName>
    </submittedName>
</protein>
<reference evidence="2 3" key="1">
    <citation type="journal article" date="2011" name="Front. Microbiol.">
        <title>Genomic signatures of strain selection and enhancement in Bacillus atrophaeus var. globigii, a historical biowarfare simulant.</title>
        <authorList>
            <person name="Gibbons H.S."/>
            <person name="Broomall S.M."/>
            <person name="McNew L.A."/>
            <person name="Daligault H."/>
            <person name="Chapman C."/>
            <person name="Bruce D."/>
            <person name="Karavis M."/>
            <person name="Krepps M."/>
            <person name="McGregor P.A."/>
            <person name="Hong C."/>
            <person name="Park K.H."/>
            <person name="Akmal A."/>
            <person name="Feldman A."/>
            <person name="Lin J.S."/>
            <person name="Chang W.E."/>
            <person name="Higgs B.W."/>
            <person name="Demirev P."/>
            <person name="Lindquist J."/>
            <person name="Liem A."/>
            <person name="Fochler E."/>
            <person name="Read T.D."/>
            <person name="Tapia R."/>
            <person name="Johnson S."/>
            <person name="Bishop-Lilly K.A."/>
            <person name="Detter C."/>
            <person name="Han C."/>
            <person name="Sozhamannan S."/>
            <person name="Rosenzweig C.N."/>
            <person name="Skowronski E.W."/>
        </authorList>
    </citation>
    <scope>NUCLEOTIDE SEQUENCE [LARGE SCALE GENOMIC DNA]</scope>
    <source>
        <strain evidence="2 3">AK5</strain>
    </source>
</reference>
<keyword evidence="2" id="KW-0969">Cilium</keyword>